<sequence>MPYPFKTYRQIRDDILRDIRNLKPDAAVGKDSDHYVRASASGASIEGLYEHQQWIVRQIFASTADEDYLELMHANPRGIERKVANRATGNITFSGTPGETVPINTEVKTVTGIAFITGASDVIGAGGTVDIAATASAAGLAGNQDTATALTLSSPPPGIQSQAAIVSMSGGTDVESKEDLLARVLFDMRLPPAGGADFDYYRWALDVPGVTDAYVYPKRRAINSVDVVIETAGGLPSAQLIADVQAYLDYIRPVTADVLAMAPTLITVDITAQLVLDNTTTLAAATASIQAALTAWFDTLHVGELVAEKRLTSLMMDISGVIDVTMTAPTANIQPLLDATHSELAVLGTVALT</sequence>
<dbReference type="OrthoDB" id="7565172at2"/>
<gene>
    <name evidence="5" type="ORF">SPV1_02712</name>
</gene>
<evidence type="ECO:0000313" key="6">
    <source>
        <dbReference type="Proteomes" id="UP000005297"/>
    </source>
</evidence>
<evidence type="ECO:0000259" key="3">
    <source>
        <dbReference type="Pfam" id="PF26078"/>
    </source>
</evidence>
<evidence type="ECO:0000259" key="4">
    <source>
        <dbReference type="Pfam" id="PF26079"/>
    </source>
</evidence>
<dbReference type="PANTHER" id="PTHR37829">
    <property type="entry name" value="PHAGE-LIKE ELEMENT PBSX PROTEIN XKDT"/>
    <property type="match status" value="1"/>
</dbReference>
<comment type="caution">
    <text evidence="5">The sequence shown here is derived from an EMBL/GenBank/DDBJ whole genome shotgun (WGS) entry which is preliminary data.</text>
</comment>
<feature type="domain" description="Baseplate J-like C-terminal" evidence="4">
    <location>
        <begin position="268"/>
        <end position="352"/>
    </location>
</feature>
<dbReference type="Pfam" id="PF26078">
    <property type="entry name" value="Baseplate_J_M"/>
    <property type="match status" value="1"/>
</dbReference>
<dbReference type="RefSeq" id="WP_009850843.1">
    <property type="nucleotide sequence ID" value="NZ_DS022295.1"/>
</dbReference>
<protein>
    <submittedName>
        <fullName evidence="5">Tail protein, putative</fullName>
    </submittedName>
</protein>
<reference evidence="5 6" key="1">
    <citation type="submission" date="2006-09" db="EMBL/GenBank/DDBJ databases">
        <authorList>
            <person name="Emerson D."/>
            <person name="Ferriera S."/>
            <person name="Johnson J."/>
            <person name="Kravitz S."/>
            <person name="Halpern A."/>
            <person name="Remington K."/>
            <person name="Beeson K."/>
            <person name="Tran B."/>
            <person name="Rogers Y.-H."/>
            <person name="Friedman R."/>
            <person name="Venter J.C."/>
        </authorList>
    </citation>
    <scope>NUCLEOTIDE SEQUENCE [LARGE SCALE GENOMIC DNA]</scope>
    <source>
        <strain evidence="5 6">PV-1</strain>
    </source>
</reference>
<dbReference type="PANTHER" id="PTHR37829:SF3">
    <property type="entry name" value="PROTEIN JAYE-RELATED"/>
    <property type="match status" value="1"/>
</dbReference>
<dbReference type="InParanoid" id="Q0F1S6"/>
<feature type="domain" description="Baseplate J-like central" evidence="3">
    <location>
        <begin position="192"/>
        <end position="262"/>
    </location>
</feature>
<dbReference type="Pfam" id="PF26079">
    <property type="entry name" value="Baseplate_J_C"/>
    <property type="match status" value="1"/>
</dbReference>
<dbReference type="Proteomes" id="UP000005297">
    <property type="component" value="Unassembled WGS sequence"/>
</dbReference>
<dbReference type="Pfam" id="PF04865">
    <property type="entry name" value="Baseplate_J"/>
    <property type="match status" value="1"/>
</dbReference>
<accession>Q0F1S6</accession>
<evidence type="ECO:0000313" key="5">
    <source>
        <dbReference type="EMBL" id="EAU55824.1"/>
    </source>
</evidence>
<name>Q0F1S6_9PROT</name>
<dbReference type="EMBL" id="AATS01000002">
    <property type="protein sequence ID" value="EAU55824.1"/>
    <property type="molecule type" value="Genomic_DNA"/>
</dbReference>
<dbReference type="InterPro" id="IPR058530">
    <property type="entry name" value="Baseplate_J-like_C"/>
</dbReference>
<dbReference type="InterPro" id="IPR006949">
    <property type="entry name" value="Barrel_Baseplate_J-like"/>
</dbReference>
<dbReference type="InterPro" id="IPR052399">
    <property type="entry name" value="Phage_Baseplate_Assmbl_Protein"/>
</dbReference>
<proteinExistence type="inferred from homology"/>
<dbReference type="AlphaFoldDB" id="Q0F1S6"/>
<dbReference type="FunCoup" id="Q0F1S6">
    <property type="interactions" value="4"/>
</dbReference>
<dbReference type="HOGENOM" id="CLU_039609_1_0_0"/>
<comment type="similarity">
    <text evidence="1">Belongs to the Mu gp47/PBSX XkdT family.</text>
</comment>
<feature type="domain" description="Baseplate protein J-like barrel" evidence="2">
    <location>
        <begin position="91"/>
        <end position="171"/>
    </location>
</feature>
<dbReference type="eggNOG" id="COG3299">
    <property type="taxonomic scope" value="Bacteria"/>
</dbReference>
<evidence type="ECO:0000256" key="1">
    <source>
        <dbReference type="ARBA" id="ARBA00038087"/>
    </source>
</evidence>
<evidence type="ECO:0000259" key="2">
    <source>
        <dbReference type="Pfam" id="PF04865"/>
    </source>
</evidence>
<keyword evidence="6" id="KW-1185">Reference proteome</keyword>
<organism evidence="5 6">
    <name type="scientific">Mariprofundus ferrooxydans PV-1</name>
    <dbReference type="NCBI Taxonomy" id="314345"/>
    <lineage>
        <taxon>Bacteria</taxon>
        <taxon>Pseudomonadati</taxon>
        <taxon>Pseudomonadota</taxon>
        <taxon>Candidatius Mariprofundia</taxon>
        <taxon>Mariprofundales</taxon>
        <taxon>Mariprofundaceae</taxon>
        <taxon>Mariprofundus</taxon>
    </lineage>
</organism>
<dbReference type="STRING" id="314344.AL013_10595"/>
<dbReference type="InterPro" id="IPR058531">
    <property type="entry name" value="Baseplate_J_M"/>
</dbReference>